<dbReference type="GO" id="GO:0070372">
    <property type="term" value="P:regulation of ERK1 and ERK2 cascade"/>
    <property type="evidence" value="ECO:0007669"/>
    <property type="project" value="TreeGrafter"/>
</dbReference>
<evidence type="ECO:0000259" key="3">
    <source>
        <dbReference type="PROSITE" id="PS50054"/>
    </source>
</evidence>
<feature type="domain" description="Tyrosine-protein phosphatase" evidence="3">
    <location>
        <begin position="30"/>
        <end position="178"/>
    </location>
</feature>
<dbReference type="PROSITE" id="PS50054">
    <property type="entry name" value="TYR_PHOSPHATASE_DUAL"/>
    <property type="match status" value="1"/>
</dbReference>
<dbReference type="GO" id="GO:0062026">
    <property type="term" value="P:negative regulation of SCF-dependent proteasomal ubiquitin-dependent catabolic process"/>
    <property type="evidence" value="ECO:0007669"/>
    <property type="project" value="TreeGrafter"/>
</dbReference>
<evidence type="ECO:0000256" key="2">
    <source>
        <dbReference type="SAM" id="MobiDB-lite"/>
    </source>
</evidence>
<dbReference type="InterPro" id="IPR020422">
    <property type="entry name" value="TYR_PHOSPHATASE_DUAL_dom"/>
</dbReference>
<keyword evidence="6" id="KW-1185">Reference proteome</keyword>
<dbReference type="SUPFAM" id="SSF52799">
    <property type="entry name" value="(Phosphotyrosine protein) phosphatases II"/>
    <property type="match status" value="1"/>
</dbReference>
<sequence length="232" mass="26450">MNGKALDRRYFVEVFENCSLDDWQYEMRREVQELLPGLYLGPFAVCRDTQLLHSHGVTHILSILDQNEVALFQRTLELTGQFANHVIQVADNPLQLLITHFPGASEFIKSGVDQGGKVLICCNGGMSRSPCFAIAYIMENFNISFRDAYQFVQARRLCINPNEAFKTQLKEYEPIYMAAHSQRQIGSMDTSANQQRNNKRTQLADDSDDLGMGDTRMDLKRRDYSSSAMDSM</sequence>
<dbReference type="Proteomes" id="UP000078561">
    <property type="component" value="Unassembled WGS sequence"/>
</dbReference>
<dbReference type="PROSITE" id="PS50056">
    <property type="entry name" value="TYR_PHOSPHATASE_2"/>
    <property type="match status" value="1"/>
</dbReference>
<dbReference type="OrthoDB" id="2017893at2759"/>
<evidence type="ECO:0000313" key="5">
    <source>
        <dbReference type="EMBL" id="SAL99951.1"/>
    </source>
</evidence>
<dbReference type="AlphaFoldDB" id="A0A168N761"/>
<evidence type="ECO:0000259" key="4">
    <source>
        <dbReference type="PROSITE" id="PS50056"/>
    </source>
</evidence>
<dbReference type="Pfam" id="PF00782">
    <property type="entry name" value="DSPc"/>
    <property type="match status" value="1"/>
</dbReference>
<organism evidence="5">
    <name type="scientific">Absidia glauca</name>
    <name type="common">Pin mould</name>
    <dbReference type="NCBI Taxonomy" id="4829"/>
    <lineage>
        <taxon>Eukaryota</taxon>
        <taxon>Fungi</taxon>
        <taxon>Fungi incertae sedis</taxon>
        <taxon>Mucoromycota</taxon>
        <taxon>Mucoromycotina</taxon>
        <taxon>Mucoromycetes</taxon>
        <taxon>Mucorales</taxon>
        <taxon>Cunninghamellaceae</taxon>
        <taxon>Absidia</taxon>
    </lineage>
</organism>
<name>A0A168N761_ABSGL</name>
<dbReference type="GO" id="GO:0005654">
    <property type="term" value="C:nucleoplasm"/>
    <property type="evidence" value="ECO:0007669"/>
    <property type="project" value="TreeGrafter"/>
</dbReference>
<dbReference type="GO" id="GO:0005737">
    <property type="term" value="C:cytoplasm"/>
    <property type="evidence" value="ECO:0007669"/>
    <property type="project" value="TreeGrafter"/>
</dbReference>
<dbReference type="GO" id="GO:0140096">
    <property type="term" value="F:catalytic activity, acting on a protein"/>
    <property type="evidence" value="ECO:0007669"/>
    <property type="project" value="UniProtKB-ARBA"/>
</dbReference>
<evidence type="ECO:0000313" key="6">
    <source>
        <dbReference type="Proteomes" id="UP000078561"/>
    </source>
</evidence>
<dbReference type="InterPro" id="IPR052449">
    <property type="entry name" value="STYX-Interacting_Phosphatase"/>
</dbReference>
<accession>A0A168N761</accession>
<feature type="region of interest" description="Disordered" evidence="2">
    <location>
        <begin position="183"/>
        <end position="217"/>
    </location>
</feature>
<dbReference type="Gene3D" id="3.90.190.10">
    <property type="entry name" value="Protein tyrosine phosphatase superfamily"/>
    <property type="match status" value="1"/>
</dbReference>
<dbReference type="InterPro" id="IPR029021">
    <property type="entry name" value="Prot-tyrosine_phosphatase-like"/>
</dbReference>
<dbReference type="PANTHER" id="PTHR46588:SF1">
    <property type="entry name" value="SERINE_THREONINE_TYROSINE-INTERACTING PROTEIN"/>
    <property type="match status" value="1"/>
</dbReference>
<dbReference type="PANTHER" id="PTHR46588">
    <property type="entry name" value="SERINE/THREONINE/TYROSINE-INTERACTING PROTEIN"/>
    <property type="match status" value="1"/>
</dbReference>
<evidence type="ECO:0000256" key="1">
    <source>
        <dbReference type="ARBA" id="ARBA00009649"/>
    </source>
</evidence>
<gene>
    <name evidence="5" type="primary">ABSGL_05607.1 scaffold 7188</name>
</gene>
<dbReference type="STRING" id="4829.A0A168N761"/>
<feature type="domain" description="Tyrosine specific protein phosphatases" evidence="4">
    <location>
        <begin position="99"/>
        <end position="156"/>
    </location>
</feature>
<dbReference type="OMA" id="EWRYEMR"/>
<dbReference type="GO" id="GO:1990444">
    <property type="term" value="F:F-box domain binding"/>
    <property type="evidence" value="ECO:0007669"/>
    <property type="project" value="TreeGrafter"/>
</dbReference>
<dbReference type="InterPro" id="IPR000340">
    <property type="entry name" value="Dual-sp_phosphatase_cat-dom"/>
</dbReference>
<dbReference type="InParanoid" id="A0A168N761"/>
<proteinExistence type="inferred from homology"/>
<reference evidence="5" key="1">
    <citation type="submission" date="2016-04" db="EMBL/GenBank/DDBJ databases">
        <authorList>
            <person name="Evans L.H."/>
            <person name="Alamgir A."/>
            <person name="Owens N."/>
            <person name="Weber N.D."/>
            <person name="Virtaneva K."/>
            <person name="Barbian K."/>
            <person name="Babar A."/>
            <person name="Rosenke K."/>
        </authorList>
    </citation>
    <scope>NUCLEOTIDE SEQUENCE [LARGE SCALE GENOMIC DNA]</scope>
    <source>
        <strain evidence="5">CBS 101.48</strain>
    </source>
</reference>
<dbReference type="InterPro" id="IPR000387">
    <property type="entry name" value="Tyr_Pase_dom"/>
</dbReference>
<dbReference type="EMBL" id="LT553043">
    <property type="protein sequence ID" value="SAL99951.1"/>
    <property type="molecule type" value="Genomic_DNA"/>
</dbReference>
<feature type="compositionally biased region" description="Polar residues" evidence="2">
    <location>
        <begin position="183"/>
        <end position="196"/>
    </location>
</feature>
<protein>
    <submittedName>
        <fullName evidence="5">Uncharacterized protein</fullName>
    </submittedName>
</protein>
<comment type="similarity">
    <text evidence="1">Belongs to the protein-tyrosine phosphatase family. Non-receptor class subfamily.</text>
</comment>
<dbReference type="SMART" id="SM00195">
    <property type="entry name" value="DSPc"/>
    <property type="match status" value="1"/>
</dbReference>